<evidence type="ECO:0000313" key="3">
    <source>
        <dbReference type="Proteomes" id="UP000784294"/>
    </source>
</evidence>
<gene>
    <name evidence="2" type="ORF">PXEA_LOCUS5534</name>
</gene>
<organism evidence="2 3">
    <name type="scientific">Protopolystoma xenopodis</name>
    <dbReference type="NCBI Taxonomy" id="117903"/>
    <lineage>
        <taxon>Eukaryota</taxon>
        <taxon>Metazoa</taxon>
        <taxon>Spiralia</taxon>
        <taxon>Lophotrochozoa</taxon>
        <taxon>Platyhelminthes</taxon>
        <taxon>Monogenea</taxon>
        <taxon>Polyopisthocotylea</taxon>
        <taxon>Polystomatidea</taxon>
        <taxon>Polystomatidae</taxon>
        <taxon>Protopolystoma</taxon>
    </lineage>
</organism>
<comment type="caution">
    <text evidence="2">The sequence shown here is derived from an EMBL/GenBank/DDBJ whole genome shotgun (WGS) entry which is preliminary data.</text>
</comment>
<dbReference type="EMBL" id="CAAALY010013752">
    <property type="protein sequence ID" value="VEL12094.1"/>
    <property type="molecule type" value="Genomic_DNA"/>
</dbReference>
<dbReference type="Proteomes" id="UP000784294">
    <property type="component" value="Unassembled WGS sequence"/>
</dbReference>
<reference evidence="2" key="1">
    <citation type="submission" date="2018-11" db="EMBL/GenBank/DDBJ databases">
        <authorList>
            <consortium name="Pathogen Informatics"/>
        </authorList>
    </citation>
    <scope>NUCLEOTIDE SEQUENCE</scope>
</reference>
<keyword evidence="3" id="KW-1185">Reference proteome</keyword>
<evidence type="ECO:0000256" key="1">
    <source>
        <dbReference type="SAM" id="MobiDB-lite"/>
    </source>
</evidence>
<feature type="region of interest" description="Disordered" evidence="1">
    <location>
        <begin position="38"/>
        <end position="65"/>
    </location>
</feature>
<evidence type="ECO:0000313" key="2">
    <source>
        <dbReference type="EMBL" id="VEL12094.1"/>
    </source>
</evidence>
<proteinExistence type="predicted"/>
<dbReference type="AlphaFoldDB" id="A0A3S4ZI75"/>
<sequence length="144" mass="15554">METDLITPNQTRSACITEKLLLTHELRASVRFVVKANGEQGEKSSKSDAGVTETGPNSSRAGRLGNPLIKQTFSYDLAGILRMKNMCGLNSAETAGSAILLAESQLGAHGKKETAESFAIMRHNCVTHIARRNLMNCTQARGHL</sequence>
<protein>
    <submittedName>
        <fullName evidence="2">Uncharacterized protein</fullName>
    </submittedName>
</protein>
<accession>A0A3S4ZI75</accession>
<name>A0A3S4ZI75_9PLAT</name>